<dbReference type="InterPro" id="IPR046635">
    <property type="entry name" value="DUF6747"/>
</dbReference>
<feature type="transmembrane region" description="Helical" evidence="1">
    <location>
        <begin position="20"/>
        <end position="46"/>
    </location>
</feature>
<dbReference type="RefSeq" id="WP_306413732.1">
    <property type="nucleotide sequence ID" value="NZ_CANLMK010000001.1"/>
</dbReference>
<keyword evidence="1" id="KW-0812">Transmembrane</keyword>
<proteinExistence type="predicted"/>
<evidence type="ECO:0000313" key="3">
    <source>
        <dbReference type="Proteomes" id="UP000182114"/>
    </source>
</evidence>
<organism evidence="2 3">
    <name type="scientific">Cellulophaga baltica</name>
    <dbReference type="NCBI Taxonomy" id="76594"/>
    <lineage>
        <taxon>Bacteria</taxon>
        <taxon>Pseudomonadati</taxon>
        <taxon>Bacteroidota</taxon>
        <taxon>Flavobacteriia</taxon>
        <taxon>Flavobacteriales</taxon>
        <taxon>Flavobacteriaceae</taxon>
        <taxon>Cellulophaga</taxon>
    </lineage>
</organism>
<sequence length="55" mass="6485">MGTLLHFRNVYLEAFENCRPIFIVVLLKIYSLFSVLMISMALYAFAYRAINGFRF</sequence>
<reference evidence="3" key="1">
    <citation type="submission" date="2016-10" db="EMBL/GenBank/DDBJ databases">
        <authorList>
            <person name="Varghese N."/>
            <person name="Submissions S."/>
        </authorList>
    </citation>
    <scope>NUCLEOTIDE SEQUENCE [LARGE SCALE GENOMIC DNA]</scope>
    <source>
        <strain evidence="3">DSM 24729</strain>
    </source>
</reference>
<keyword evidence="1" id="KW-1133">Transmembrane helix</keyword>
<keyword evidence="1" id="KW-0472">Membrane</keyword>
<dbReference type="Proteomes" id="UP000182114">
    <property type="component" value="Unassembled WGS sequence"/>
</dbReference>
<dbReference type="Pfam" id="PF20532">
    <property type="entry name" value="DUF6747"/>
    <property type="match status" value="1"/>
</dbReference>
<dbReference type="GeneID" id="85198269"/>
<evidence type="ECO:0000313" key="2">
    <source>
        <dbReference type="EMBL" id="SDE40068.1"/>
    </source>
</evidence>
<dbReference type="EMBL" id="FNBD01000001">
    <property type="protein sequence ID" value="SDE40068.1"/>
    <property type="molecule type" value="Genomic_DNA"/>
</dbReference>
<evidence type="ECO:0000256" key="1">
    <source>
        <dbReference type="SAM" id="Phobius"/>
    </source>
</evidence>
<protein>
    <submittedName>
        <fullName evidence="2">Uncharacterized protein</fullName>
    </submittedName>
</protein>
<dbReference type="AlphaFoldDB" id="A0A1G7CL27"/>
<accession>A0A1G7CL27</accession>
<gene>
    <name evidence="2" type="ORF">SAMN04487992_1018</name>
</gene>
<keyword evidence="3" id="KW-1185">Reference proteome</keyword>
<name>A0A1G7CL27_9FLAO</name>